<dbReference type="AlphaFoldDB" id="A0A2A4FUZ4"/>
<evidence type="ECO:0000313" key="7">
    <source>
        <dbReference type="Proteomes" id="UP000218934"/>
    </source>
</evidence>
<feature type="domain" description="3-hydroxyacyl-CoA dehydrogenase C-terminal" evidence="3">
    <location>
        <begin position="396"/>
        <end position="474"/>
    </location>
</feature>
<organism evidence="6 7">
    <name type="scientific">Rhizorhabdus dicambivorans</name>
    <dbReference type="NCBI Taxonomy" id="1850238"/>
    <lineage>
        <taxon>Bacteria</taxon>
        <taxon>Pseudomonadati</taxon>
        <taxon>Pseudomonadota</taxon>
        <taxon>Alphaproteobacteria</taxon>
        <taxon>Sphingomonadales</taxon>
        <taxon>Sphingomonadaceae</taxon>
        <taxon>Rhizorhabdus</taxon>
    </lineage>
</organism>
<comment type="similarity">
    <text evidence="1">Belongs to the 3-hydroxyacyl-CoA dehydrogenase family.</text>
</comment>
<dbReference type="Pfam" id="PF02737">
    <property type="entry name" value="3HCDH_N"/>
    <property type="match status" value="1"/>
</dbReference>
<feature type="domain" description="3-hydroxybutyryl-CoA dehydrogenase reduced Rossmann-fold" evidence="5">
    <location>
        <begin position="327"/>
        <end position="395"/>
    </location>
</feature>
<dbReference type="KEGG" id="rdi:CMV14_08230"/>
<evidence type="ECO:0000256" key="2">
    <source>
        <dbReference type="ARBA" id="ARBA00023002"/>
    </source>
</evidence>
<dbReference type="InterPro" id="IPR036188">
    <property type="entry name" value="FAD/NAD-bd_sf"/>
</dbReference>
<feature type="domain" description="3-hydroxyacyl-CoA dehydrogenase NAD binding" evidence="4">
    <location>
        <begin position="13"/>
        <end position="189"/>
    </location>
</feature>
<dbReference type="Gene3D" id="1.10.1040.50">
    <property type="match status" value="1"/>
</dbReference>
<dbReference type="RefSeq" id="WP_066968447.1">
    <property type="nucleotide sequence ID" value="NZ_CP023449.1"/>
</dbReference>
<dbReference type="SUPFAM" id="SSF51735">
    <property type="entry name" value="NAD(P)-binding Rossmann-fold domains"/>
    <property type="match status" value="1"/>
</dbReference>
<evidence type="ECO:0000259" key="3">
    <source>
        <dbReference type="Pfam" id="PF00725"/>
    </source>
</evidence>
<dbReference type="InterPro" id="IPR006180">
    <property type="entry name" value="3-OHacyl-CoA_DH_CS"/>
</dbReference>
<keyword evidence="7" id="KW-1185">Reference proteome</keyword>
<dbReference type="PANTHER" id="PTHR48075:SF5">
    <property type="entry name" value="3-HYDROXYBUTYRYL-COA DEHYDROGENASE"/>
    <property type="match status" value="1"/>
</dbReference>
<dbReference type="InterPro" id="IPR006176">
    <property type="entry name" value="3-OHacyl-CoA_DH_NAD-bd"/>
</dbReference>
<name>A0A2A4FUZ4_9SPHN</name>
<evidence type="ECO:0000259" key="4">
    <source>
        <dbReference type="Pfam" id="PF02737"/>
    </source>
</evidence>
<dbReference type="Pfam" id="PF00725">
    <property type="entry name" value="3HCDH"/>
    <property type="match status" value="2"/>
</dbReference>
<keyword evidence="2" id="KW-0560">Oxidoreductase</keyword>
<protein>
    <submittedName>
        <fullName evidence="6">3-hydroxyacyl-CoA dehydrogenase</fullName>
    </submittedName>
</protein>
<dbReference type="Gene3D" id="1.10.1040.10">
    <property type="entry name" value="N-(1-d-carboxylethyl)-l-norvaline Dehydrogenase, domain 2"/>
    <property type="match status" value="1"/>
</dbReference>
<dbReference type="PROSITE" id="PS00067">
    <property type="entry name" value="3HCDH"/>
    <property type="match status" value="1"/>
</dbReference>
<dbReference type="GO" id="GO:0008691">
    <property type="term" value="F:3-hydroxybutyryl-CoA dehydrogenase activity"/>
    <property type="evidence" value="ECO:0007669"/>
    <property type="project" value="TreeGrafter"/>
</dbReference>
<dbReference type="InterPro" id="IPR008927">
    <property type="entry name" value="6-PGluconate_DH-like_C_sf"/>
</dbReference>
<dbReference type="Gene3D" id="3.40.50.720">
    <property type="entry name" value="NAD(P)-binding Rossmann-like Domain"/>
    <property type="match status" value="1"/>
</dbReference>
<dbReference type="GO" id="GO:0070403">
    <property type="term" value="F:NAD+ binding"/>
    <property type="evidence" value="ECO:0007669"/>
    <property type="project" value="InterPro"/>
</dbReference>
<evidence type="ECO:0000259" key="5">
    <source>
        <dbReference type="Pfam" id="PF18321"/>
    </source>
</evidence>
<dbReference type="SUPFAM" id="SSF48179">
    <property type="entry name" value="6-phosphogluconate dehydrogenase C-terminal domain-like"/>
    <property type="match status" value="2"/>
</dbReference>
<feature type="domain" description="3-hydroxyacyl-CoA dehydrogenase C-terminal" evidence="3">
    <location>
        <begin position="193"/>
        <end position="290"/>
    </location>
</feature>
<dbReference type="SUPFAM" id="SSF51905">
    <property type="entry name" value="FAD/NAD(P)-binding domain"/>
    <property type="match status" value="1"/>
</dbReference>
<evidence type="ECO:0000256" key="1">
    <source>
        <dbReference type="ARBA" id="ARBA00009463"/>
    </source>
</evidence>
<dbReference type="Proteomes" id="UP000218934">
    <property type="component" value="Unassembled WGS sequence"/>
</dbReference>
<dbReference type="InterPro" id="IPR041040">
    <property type="entry name" value="3HCDH_RFF"/>
</dbReference>
<dbReference type="FunFam" id="3.40.50.720:FF:000009">
    <property type="entry name" value="Fatty oxidation complex, alpha subunit"/>
    <property type="match status" value="1"/>
</dbReference>
<reference evidence="6 7" key="1">
    <citation type="submission" date="2017-09" db="EMBL/GenBank/DDBJ databases">
        <title>The Catabolism of 3,6-Dichlorosalicylic acid is Initiated by the Cytochrome P450 Monooxygenase DsmABC in Rhizorhabdus dicambivorans Ndbn-20.</title>
        <authorList>
            <person name="Na L."/>
        </authorList>
    </citation>
    <scope>NUCLEOTIDE SEQUENCE [LARGE SCALE GENOMIC DNA]</scope>
    <source>
        <strain evidence="6 7">Ndbn-20m</strain>
    </source>
</reference>
<gene>
    <name evidence="6" type="ORF">COO09_16480</name>
</gene>
<sequence>MTSHGALPASAIVAVIGAGTMGAGIAHVAAAAGHKVLLFDSREAAAQEACERTRAQLKSSAEKGRMSPEDADAIASRITPCDTIDDLAPARLTIEAIVEDLEIKRALFARLESIVAPDALLASNTSSISITAIGAELNEPSRFAGLHFFNPAPVMRLVEVVSGLATTPATMACLVATARSWGKTTVKARSTPGFIVNRVARPYYAEALRLYEEQVAGPAAIDAILTGSAGFRMGPFALMDLIGHDVNYAVSRSVFDAFYGDPRYRPSLVQLELVQAGWLGRKSGRGFYDYGQGSPIEEPHTVAACSDAEPYDAPAFSSETIVDGVLIALTDGRTAADRAHAEGRPVILFDLMLDPGSSNRIGFCTSQDVSDVHADRFVATAGRAGKRATRLPDWPGLVAMRTVAMLANEAFEALLHGVAEEAEIDSAMRFGVNYPLGPIEWAKRVGLGRITLVIDSIFELTHDPRYRVSLGLRRALKDEACR</sequence>
<accession>A0A2A4FUZ4</accession>
<dbReference type="InterPro" id="IPR036291">
    <property type="entry name" value="NAD(P)-bd_dom_sf"/>
</dbReference>
<comment type="caution">
    <text evidence="6">The sequence shown here is derived from an EMBL/GenBank/DDBJ whole genome shotgun (WGS) entry which is preliminary data.</text>
</comment>
<evidence type="ECO:0000313" key="6">
    <source>
        <dbReference type="EMBL" id="PCE41268.1"/>
    </source>
</evidence>
<dbReference type="InterPro" id="IPR006108">
    <property type="entry name" value="3HC_DH_C"/>
</dbReference>
<dbReference type="EMBL" id="NWUF01000017">
    <property type="protein sequence ID" value="PCE41268.1"/>
    <property type="molecule type" value="Genomic_DNA"/>
</dbReference>
<dbReference type="Pfam" id="PF18321">
    <property type="entry name" value="3HCDH_RFF"/>
    <property type="match status" value="1"/>
</dbReference>
<dbReference type="OrthoDB" id="9771883at2"/>
<proteinExistence type="inferred from homology"/>
<dbReference type="GO" id="GO:0006635">
    <property type="term" value="P:fatty acid beta-oxidation"/>
    <property type="evidence" value="ECO:0007669"/>
    <property type="project" value="TreeGrafter"/>
</dbReference>
<dbReference type="PANTHER" id="PTHR48075">
    <property type="entry name" value="3-HYDROXYACYL-COA DEHYDROGENASE FAMILY PROTEIN"/>
    <property type="match status" value="1"/>
</dbReference>
<dbReference type="InterPro" id="IPR013328">
    <property type="entry name" value="6PGD_dom2"/>
</dbReference>